<evidence type="ECO:0000313" key="1">
    <source>
        <dbReference type="EMBL" id="KAK3212873.1"/>
    </source>
</evidence>
<dbReference type="AlphaFoldDB" id="A0AAE0E813"/>
<organism evidence="1 2">
    <name type="scientific">Dipteronia sinensis</name>
    <dbReference type="NCBI Taxonomy" id="43782"/>
    <lineage>
        <taxon>Eukaryota</taxon>
        <taxon>Viridiplantae</taxon>
        <taxon>Streptophyta</taxon>
        <taxon>Embryophyta</taxon>
        <taxon>Tracheophyta</taxon>
        <taxon>Spermatophyta</taxon>
        <taxon>Magnoliopsida</taxon>
        <taxon>eudicotyledons</taxon>
        <taxon>Gunneridae</taxon>
        <taxon>Pentapetalae</taxon>
        <taxon>rosids</taxon>
        <taxon>malvids</taxon>
        <taxon>Sapindales</taxon>
        <taxon>Sapindaceae</taxon>
        <taxon>Hippocastanoideae</taxon>
        <taxon>Acereae</taxon>
        <taxon>Dipteronia</taxon>
    </lineage>
</organism>
<accession>A0AAE0E813</accession>
<proteinExistence type="predicted"/>
<name>A0AAE0E813_9ROSI</name>
<reference evidence="1" key="1">
    <citation type="journal article" date="2023" name="Plant J.">
        <title>Genome sequences and population genomics provide insights into the demographic history, inbreeding, and mutation load of two 'living fossil' tree species of Dipteronia.</title>
        <authorList>
            <person name="Feng Y."/>
            <person name="Comes H.P."/>
            <person name="Chen J."/>
            <person name="Zhu S."/>
            <person name="Lu R."/>
            <person name="Zhang X."/>
            <person name="Li P."/>
            <person name="Qiu J."/>
            <person name="Olsen K.M."/>
            <person name="Qiu Y."/>
        </authorList>
    </citation>
    <scope>NUCLEOTIDE SEQUENCE</scope>
    <source>
        <strain evidence="1">NBL</strain>
    </source>
</reference>
<sequence>MMTVVCMYSCMDKEMILLISNQVEELENCVLSCFVVYTKILRTQNWGIWLARNAIQYDYKSHNKVGSITRMYHQSKDIIGKQDCRVSSSLSSNLGYQISIGSPNAAVSTPKTSLYFEIRWRTSVLSLFSPPSWS</sequence>
<gene>
    <name evidence="1" type="ORF">Dsin_017579</name>
</gene>
<comment type="caution">
    <text evidence="1">The sequence shown here is derived from an EMBL/GenBank/DDBJ whole genome shotgun (WGS) entry which is preliminary data.</text>
</comment>
<dbReference type="Proteomes" id="UP001281410">
    <property type="component" value="Unassembled WGS sequence"/>
</dbReference>
<protein>
    <submittedName>
        <fullName evidence="1">Uncharacterized protein</fullName>
    </submittedName>
</protein>
<dbReference type="EMBL" id="JANJYJ010000005">
    <property type="protein sequence ID" value="KAK3212873.1"/>
    <property type="molecule type" value="Genomic_DNA"/>
</dbReference>
<keyword evidence="2" id="KW-1185">Reference proteome</keyword>
<evidence type="ECO:0000313" key="2">
    <source>
        <dbReference type="Proteomes" id="UP001281410"/>
    </source>
</evidence>